<comment type="caution">
    <text evidence="4">The sequence shown here is derived from an EMBL/GenBank/DDBJ whole genome shotgun (WGS) entry which is preliminary data.</text>
</comment>
<dbReference type="PIRSF" id="PIRSF006487">
    <property type="entry name" value="GcvT"/>
    <property type="match status" value="1"/>
</dbReference>
<accession>A0A4R3N3I2</accession>
<dbReference type="Gene3D" id="2.40.30.160">
    <property type="match status" value="1"/>
</dbReference>
<dbReference type="Gene3D" id="3.30.70.1400">
    <property type="entry name" value="Aminomethyltransferase beta-barrel domains"/>
    <property type="match status" value="1"/>
</dbReference>
<dbReference type="NCBIfam" id="TIGR03317">
    <property type="entry name" value="ygfZ_signature"/>
    <property type="match status" value="1"/>
</dbReference>
<dbReference type="Proteomes" id="UP000295717">
    <property type="component" value="Unassembled WGS sequence"/>
</dbReference>
<name>A0A4R3N3I2_9GAMM</name>
<gene>
    <name evidence="4" type="ORF">EDC35_10110</name>
</gene>
<dbReference type="AlphaFoldDB" id="A0A4R3N3I2"/>
<organism evidence="4 5">
    <name type="scientific">Thiobaca trueperi</name>
    <dbReference type="NCBI Taxonomy" id="127458"/>
    <lineage>
        <taxon>Bacteria</taxon>
        <taxon>Pseudomonadati</taxon>
        <taxon>Pseudomonadota</taxon>
        <taxon>Gammaproteobacteria</taxon>
        <taxon>Chromatiales</taxon>
        <taxon>Chromatiaceae</taxon>
        <taxon>Thiobaca</taxon>
    </lineage>
</organism>
<feature type="binding site" evidence="1">
    <location>
        <position position="177"/>
    </location>
    <ligand>
        <name>substrate</name>
    </ligand>
</feature>
<keyword evidence="5" id="KW-1185">Reference proteome</keyword>
<dbReference type="EMBL" id="SMAO01000001">
    <property type="protein sequence ID" value="TCT23700.1"/>
    <property type="molecule type" value="Genomic_DNA"/>
</dbReference>
<dbReference type="Gene3D" id="3.30.70.1630">
    <property type="match status" value="1"/>
</dbReference>
<dbReference type="SUPFAM" id="SSF103025">
    <property type="entry name" value="Folate-binding domain"/>
    <property type="match status" value="1"/>
</dbReference>
<evidence type="ECO:0000256" key="2">
    <source>
        <dbReference type="SAM" id="MobiDB-lite"/>
    </source>
</evidence>
<dbReference type="SUPFAM" id="SSF101790">
    <property type="entry name" value="Aminomethyltransferase beta-barrel domain"/>
    <property type="match status" value="1"/>
</dbReference>
<dbReference type="Pfam" id="PF01571">
    <property type="entry name" value="GCV_T"/>
    <property type="match status" value="1"/>
</dbReference>
<dbReference type="InterPro" id="IPR017703">
    <property type="entry name" value="YgfZ/GCV_T_CS"/>
</dbReference>
<dbReference type="InterPro" id="IPR045179">
    <property type="entry name" value="YgfZ/GcvT"/>
</dbReference>
<protein>
    <recommendedName>
        <fullName evidence="3">GCVT N-terminal domain-containing protein</fullName>
    </recommendedName>
</protein>
<dbReference type="GO" id="GO:0016226">
    <property type="term" value="P:iron-sulfur cluster assembly"/>
    <property type="evidence" value="ECO:0007669"/>
    <property type="project" value="TreeGrafter"/>
</dbReference>
<sequence length="342" mass="37293">MTHPWRDFLTARQARIDAEGRVSFPESAQPDGCRLFDLSHLGLLAVRGADAASFLQGQLTNDIRELSPTHSQISAHCNQKGRLLAILRVIGIDDTIYLQTEAERLPVLQERLSRFILRSQVTLSDASDELIRIGLAGDEAPRLLAERGLAVLGRENDLALCGPLALIRLPDPVPRFEILGPCAAISELWDALATQVTPANRVDWTRRDIQAGLPTIHDRTAEAFVPQMVNLHLLHGLSFHKGCYTGQEVVARMQYLGKLKRRMYVAEVESATSPQPGDELHAPSSTSQQASGWVVEASPLGAGRHTLLAVVEIEAADAGEVRLGGQGPILHLSPPPYGFADK</sequence>
<dbReference type="PANTHER" id="PTHR22602">
    <property type="entry name" value="TRANSFERASE CAF17, MITOCHONDRIAL-RELATED"/>
    <property type="match status" value="1"/>
</dbReference>
<evidence type="ECO:0000259" key="3">
    <source>
        <dbReference type="Pfam" id="PF01571"/>
    </source>
</evidence>
<feature type="region of interest" description="Disordered" evidence="2">
    <location>
        <begin position="270"/>
        <end position="292"/>
    </location>
</feature>
<proteinExistence type="predicted"/>
<dbReference type="InterPro" id="IPR029043">
    <property type="entry name" value="GcvT/YgfZ_C"/>
</dbReference>
<evidence type="ECO:0000256" key="1">
    <source>
        <dbReference type="PIRSR" id="PIRSR006487-1"/>
    </source>
</evidence>
<dbReference type="InterPro" id="IPR006222">
    <property type="entry name" value="GCVT_N"/>
</dbReference>
<dbReference type="PANTHER" id="PTHR22602:SF0">
    <property type="entry name" value="TRANSFERASE CAF17, MITOCHONDRIAL-RELATED"/>
    <property type="match status" value="1"/>
</dbReference>
<feature type="domain" description="GCVT N-terminal" evidence="3">
    <location>
        <begin position="33"/>
        <end position="146"/>
    </location>
</feature>
<dbReference type="RefSeq" id="WP_132974811.1">
    <property type="nucleotide sequence ID" value="NZ_SMAO01000001.1"/>
</dbReference>
<reference evidence="4 5" key="1">
    <citation type="submission" date="2019-03" db="EMBL/GenBank/DDBJ databases">
        <title>Genomic Encyclopedia of Type Strains, Phase IV (KMG-IV): sequencing the most valuable type-strain genomes for metagenomic binning, comparative biology and taxonomic classification.</title>
        <authorList>
            <person name="Goeker M."/>
        </authorList>
    </citation>
    <scope>NUCLEOTIDE SEQUENCE [LARGE SCALE GENOMIC DNA]</scope>
    <source>
        <strain evidence="4 5">DSM 13587</strain>
    </source>
</reference>
<evidence type="ECO:0000313" key="4">
    <source>
        <dbReference type="EMBL" id="TCT23700.1"/>
    </source>
</evidence>
<dbReference type="OrthoDB" id="9796287at2"/>
<evidence type="ECO:0000313" key="5">
    <source>
        <dbReference type="Proteomes" id="UP000295717"/>
    </source>
</evidence>